<dbReference type="GO" id="GO:0005886">
    <property type="term" value="C:plasma membrane"/>
    <property type="evidence" value="ECO:0007669"/>
    <property type="project" value="UniProtKB-SubCell"/>
</dbReference>
<dbReference type="FunFam" id="3.40.50.300:FF:000126">
    <property type="entry name" value="Galactose/methyl galactoside import ATP-binding protein MglA"/>
    <property type="match status" value="1"/>
</dbReference>
<keyword evidence="9" id="KW-1278">Translocase</keyword>
<evidence type="ECO:0000256" key="10">
    <source>
        <dbReference type="ARBA" id="ARBA00023136"/>
    </source>
</evidence>
<dbReference type="GO" id="GO:0015749">
    <property type="term" value="P:monosaccharide transmembrane transport"/>
    <property type="evidence" value="ECO:0007669"/>
    <property type="project" value="UniProtKB-ARBA"/>
</dbReference>
<keyword evidence="10" id="KW-0472">Membrane</keyword>
<reference evidence="12 13" key="1">
    <citation type="journal article" date="2010" name="Stand. Genomic Sci.">
        <title>Complete genome sequence of Spirochaeta smaragdinae type strain (SEBR 4228).</title>
        <authorList>
            <person name="Mavromatis K."/>
            <person name="Yasawong M."/>
            <person name="Chertkov O."/>
            <person name="Lapidus A."/>
            <person name="Lucas S."/>
            <person name="Nolan M."/>
            <person name="Del Rio T.G."/>
            <person name="Tice H."/>
            <person name="Cheng J.F."/>
            <person name="Pitluck S."/>
            <person name="Liolios K."/>
            <person name="Ivanova N."/>
            <person name="Tapia R."/>
            <person name="Han C."/>
            <person name="Bruce D."/>
            <person name="Goodwin L."/>
            <person name="Pati A."/>
            <person name="Chen A."/>
            <person name="Palaniappan K."/>
            <person name="Land M."/>
            <person name="Hauser L."/>
            <person name="Chang Y.J."/>
            <person name="Jeffries C.D."/>
            <person name="Detter J.C."/>
            <person name="Rohde M."/>
            <person name="Brambilla E."/>
            <person name="Spring S."/>
            <person name="Goker M."/>
            <person name="Sikorski J."/>
            <person name="Woyke T."/>
            <person name="Bristow J."/>
            <person name="Eisen J.A."/>
            <person name="Markowitz V."/>
            <person name="Hugenholtz P."/>
            <person name="Klenk H.P."/>
            <person name="Kyrpides N.C."/>
        </authorList>
    </citation>
    <scope>NUCLEOTIDE SEQUENCE [LARGE SCALE GENOMIC DNA]</scope>
    <source>
        <strain evidence="13">DSM 11293 / JCM 15392 / SEBR 4228</strain>
    </source>
</reference>
<dbReference type="KEGG" id="ssm:Spirs_1268"/>
<evidence type="ECO:0000256" key="3">
    <source>
        <dbReference type="ARBA" id="ARBA00022448"/>
    </source>
</evidence>
<dbReference type="InterPro" id="IPR003593">
    <property type="entry name" value="AAA+_ATPase"/>
</dbReference>
<dbReference type="FunFam" id="3.40.50.300:FF:000127">
    <property type="entry name" value="Ribose import ATP-binding protein RbsA"/>
    <property type="match status" value="1"/>
</dbReference>
<keyword evidence="4" id="KW-1003">Cell membrane</keyword>
<dbReference type="EMBL" id="CP002116">
    <property type="protein sequence ID" value="ADK80395.1"/>
    <property type="molecule type" value="Genomic_DNA"/>
</dbReference>
<evidence type="ECO:0000256" key="4">
    <source>
        <dbReference type="ARBA" id="ARBA00022475"/>
    </source>
</evidence>
<dbReference type="RefSeq" id="WP_013253859.1">
    <property type="nucleotide sequence ID" value="NC_014364.1"/>
</dbReference>
<keyword evidence="6" id="KW-0677">Repeat</keyword>
<dbReference type="OrthoDB" id="9771863at2"/>
<organism evidence="12 13">
    <name type="scientific">Sediminispirochaeta smaragdinae (strain DSM 11293 / JCM 15392 / SEBR 4228)</name>
    <name type="common">Spirochaeta smaragdinae</name>
    <dbReference type="NCBI Taxonomy" id="573413"/>
    <lineage>
        <taxon>Bacteria</taxon>
        <taxon>Pseudomonadati</taxon>
        <taxon>Spirochaetota</taxon>
        <taxon>Spirochaetia</taxon>
        <taxon>Spirochaetales</taxon>
        <taxon>Spirochaetaceae</taxon>
        <taxon>Sediminispirochaeta</taxon>
    </lineage>
</organism>
<dbReference type="Proteomes" id="UP000002318">
    <property type="component" value="Chromosome"/>
</dbReference>
<dbReference type="InterPro" id="IPR027417">
    <property type="entry name" value="P-loop_NTPase"/>
</dbReference>
<evidence type="ECO:0000256" key="2">
    <source>
        <dbReference type="ARBA" id="ARBA00004533"/>
    </source>
</evidence>
<dbReference type="eggNOG" id="COG1129">
    <property type="taxonomic scope" value="Bacteria"/>
</dbReference>
<feature type="domain" description="ABC transporter" evidence="11">
    <location>
        <begin position="254"/>
        <end position="498"/>
    </location>
</feature>
<dbReference type="GO" id="GO:0016887">
    <property type="term" value="F:ATP hydrolysis activity"/>
    <property type="evidence" value="ECO:0007669"/>
    <property type="project" value="InterPro"/>
</dbReference>
<dbReference type="PROSITE" id="PS50893">
    <property type="entry name" value="ABC_TRANSPORTER_2"/>
    <property type="match status" value="2"/>
</dbReference>
<dbReference type="GO" id="GO:0005524">
    <property type="term" value="F:ATP binding"/>
    <property type="evidence" value="ECO:0007669"/>
    <property type="project" value="UniProtKB-KW"/>
</dbReference>
<protein>
    <submittedName>
        <fullName evidence="12">ABC transporter related protein</fullName>
    </submittedName>
</protein>
<evidence type="ECO:0000256" key="5">
    <source>
        <dbReference type="ARBA" id="ARBA00022597"/>
    </source>
</evidence>
<evidence type="ECO:0000256" key="1">
    <source>
        <dbReference type="ARBA" id="ARBA00004202"/>
    </source>
</evidence>
<dbReference type="InterPro" id="IPR050107">
    <property type="entry name" value="ABC_carbohydrate_import_ATPase"/>
</dbReference>
<evidence type="ECO:0000256" key="8">
    <source>
        <dbReference type="ARBA" id="ARBA00022840"/>
    </source>
</evidence>
<dbReference type="PANTHER" id="PTHR43790:SF3">
    <property type="entry name" value="D-ALLOSE IMPORT ATP-BINDING PROTEIN ALSA-RELATED"/>
    <property type="match status" value="1"/>
</dbReference>
<dbReference type="SMART" id="SM00382">
    <property type="entry name" value="AAA"/>
    <property type="match status" value="2"/>
</dbReference>
<dbReference type="CDD" id="cd03216">
    <property type="entry name" value="ABC_Carb_Monos_I"/>
    <property type="match status" value="1"/>
</dbReference>
<comment type="subcellular location">
    <subcellularLocation>
        <location evidence="2">Cell inner membrane</location>
    </subcellularLocation>
    <subcellularLocation>
        <location evidence="1">Cell membrane</location>
        <topology evidence="1">Peripheral membrane protein</topology>
    </subcellularLocation>
</comment>
<evidence type="ECO:0000256" key="7">
    <source>
        <dbReference type="ARBA" id="ARBA00022741"/>
    </source>
</evidence>
<dbReference type="InterPro" id="IPR017871">
    <property type="entry name" value="ABC_transporter-like_CS"/>
</dbReference>
<dbReference type="STRING" id="573413.Spirs_1268"/>
<gene>
    <name evidence="12" type="ordered locus">Spirs_1268</name>
</gene>
<evidence type="ECO:0000256" key="9">
    <source>
        <dbReference type="ARBA" id="ARBA00022967"/>
    </source>
</evidence>
<dbReference type="InterPro" id="IPR003439">
    <property type="entry name" value="ABC_transporter-like_ATP-bd"/>
</dbReference>
<keyword evidence="7" id="KW-0547">Nucleotide-binding</keyword>
<name>E1R2W3_SEDSS</name>
<evidence type="ECO:0000259" key="11">
    <source>
        <dbReference type="PROSITE" id="PS50893"/>
    </source>
</evidence>
<dbReference type="PANTHER" id="PTHR43790">
    <property type="entry name" value="CARBOHYDRATE TRANSPORT ATP-BINDING PROTEIN MG119-RELATED"/>
    <property type="match status" value="1"/>
</dbReference>
<dbReference type="CDD" id="cd03215">
    <property type="entry name" value="ABC_Carb_Monos_II"/>
    <property type="match status" value="1"/>
</dbReference>
<dbReference type="AlphaFoldDB" id="E1R2W3"/>
<proteinExistence type="predicted"/>
<dbReference type="PROSITE" id="PS00211">
    <property type="entry name" value="ABC_TRANSPORTER_1"/>
    <property type="match status" value="1"/>
</dbReference>
<feature type="domain" description="ABC transporter" evidence="11">
    <location>
        <begin position="7"/>
        <end position="243"/>
    </location>
</feature>
<keyword evidence="13" id="KW-1185">Reference proteome</keyword>
<keyword evidence="5" id="KW-0762">Sugar transport</keyword>
<evidence type="ECO:0000313" key="13">
    <source>
        <dbReference type="Proteomes" id="UP000002318"/>
    </source>
</evidence>
<evidence type="ECO:0000256" key="6">
    <source>
        <dbReference type="ARBA" id="ARBA00022737"/>
    </source>
</evidence>
<dbReference type="SUPFAM" id="SSF52540">
    <property type="entry name" value="P-loop containing nucleoside triphosphate hydrolases"/>
    <property type="match status" value="2"/>
</dbReference>
<sequence>MSPKTIVALKGVSVQFPGVKALDRVDLDIYNGEIHVLLGENGAGKSTLVKILCGIYKPSEGEIFFSGERYEPKGTLDAIKSGIRVVYQEFNLLPYLSIAENIFFEQLPKKHGFVQYKVLMAKAAELLNEVGLGSISPRTPVEQLGVAQKQLVEICKALSAESKLLILDEPTATLMPEEIENLFSLIRKLKEKGVSVIYISHRLKEVFEIGDRITVLRNGSLVGTHRAGELDIPGIVKMMVGKEMASEYPFDAAVHPGTSFFSVRNLRYRGNQHSVDFDLRRGEILGVAGLVGSGRTETMRALYGADKRDSGSVTLNGRELSVSSPKDAVKNGICLLTEDRKSQGLVLEMSCTENITITNLGDVSSHGLLKKEKEAEVSRSLIKKLGIRTTSERTTVKNLSGGNQQKIVIAKWLYRNAEVLIFDEPTRGIDVGAKYEIYLLLWKLAAEGKGIIVISSDLPEIMGICHRMLIFSNGKITGELKRKEFSQERILSLSYAEYLNQSKETEERRDG</sequence>
<evidence type="ECO:0000313" key="12">
    <source>
        <dbReference type="EMBL" id="ADK80395.1"/>
    </source>
</evidence>
<keyword evidence="3" id="KW-0813">Transport</keyword>
<dbReference type="Gene3D" id="3.40.50.300">
    <property type="entry name" value="P-loop containing nucleotide triphosphate hydrolases"/>
    <property type="match status" value="2"/>
</dbReference>
<accession>E1R2W3</accession>
<dbReference type="HOGENOM" id="CLU_000604_92_3_12"/>
<keyword evidence="8" id="KW-0067">ATP-binding</keyword>
<dbReference type="Pfam" id="PF00005">
    <property type="entry name" value="ABC_tran"/>
    <property type="match status" value="2"/>
</dbReference>